<gene>
    <name evidence="3" type="ORF">MFIFM68171_03009</name>
</gene>
<accession>A0ABQ0G4Y0</accession>
<dbReference type="GeneID" id="98173754"/>
<dbReference type="RefSeq" id="XP_070914532.1">
    <property type="nucleotide sequence ID" value="XM_071058431.1"/>
</dbReference>
<dbReference type="InterPro" id="IPR011990">
    <property type="entry name" value="TPR-like_helical_dom_sf"/>
</dbReference>
<protein>
    <submittedName>
        <fullName evidence="3">Clr5 domain-containing protein</fullName>
    </submittedName>
</protein>
<sequence length="492" mass="56642">MSATGEEGGGPPRTKWASEEDFNQHRNVITELYMNTTLPVLMHTMETQHGFFATPKMYKRRFRSWGLWKHDRDNSIAGAVRHGSQPYAAQSALTLVRRTPTPEPGDSFELRNEEMMYRVIRDYYDAAFSARRWVFRSDSPGQAGFEQDPHAHQLAVERTRRAFNDGQETWLRFRAALNLLERPSAGSNGGKEDDFAQGVRMMRVAFAELSTILSDCEPPLLFLWLLQVMMIFRESPARDFRPVEMQLLKHLHDLTSTTAGQPRHATALLWRTLWSGGRGIPRDRYHLRICTAIAIEKFTQYLGFSHIWTVDLSNFSIFTLRAAGDGDPEEKTTRYRTLLQRLEALGVYDDRHINVLCCWANHYWQHGRKEGNLEILREGIAMLTGILRDPRKAQALESYPGSGFNLYSILTSMYYRLEQWELAECYVRRAIVLAEIERAETGEDGDLFEGLIKLEMVLRAQGKISEADAVQEERKRLVKESLERVGEKEDSA</sequence>
<dbReference type="EMBL" id="BAAFSV010000002">
    <property type="protein sequence ID" value="GAB1312799.1"/>
    <property type="molecule type" value="Genomic_DNA"/>
</dbReference>
<dbReference type="PANTHER" id="PTHR38788:SF3">
    <property type="entry name" value="CLR5 DOMAIN-CONTAINING PROTEIN"/>
    <property type="match status" value="1"/>
</dbReference>
<proteinExistence type="predicted"/>
<dbReference type="PANTHER" id="PTHR38788">
    <property type="entry name" value="CLR5 DOMAIN-CONTAINING PROTEIN"/>
    <property type="match status" value="1"/>
</dbReference>
<evidence type="ECO:0000313" key="3">
    <source>
        <dbReference type="EMBL" id="GAB1312799.1"/>
    </source>
</evidence>
<name>A0ABQ0G4Y0_9PEZI</name>
<evidence type="ECO:0000259" key="2">
    <source>
        <dbReference type="Pfam" id="PF14420"/>
    </source>
</evidence>
<organism evidence="3 4">
    <name type="scientific">Madurella fahalii</name>
    <dbReference type="NCBI Taxonomy" id="1157608"/>
    <lineage>
        <taxon>Eukaryota</taxon>
        <taxon>Fungi</taxon>
        <taxon>Dikarya</taxon>
        <taxon>Ascomycota</taxon>
        <taxon>Pezizomycotina</taxon>
        <taxon>Sordariomycetes</taxon>
        <taxon>Sordariomycetidae</taxon>
        <taxon>Sordariales</taxon>
        <taxon>Sordariales incertae sedis</taxon>
        <taxon>Madurella</taxon>
    </lineage>
</organism>
<feature type="region of interest" description="Disordered" evidence="1">
    <location>
        <begin position="1"/>
        <end position="21"/>
    </location>
</feature>
<dbReference type="Proteomes" id="UP001628179">
    <property type="component" value="Unassembled WGS sequence"/>
</dbReference>
<evidence type="ECO:0000313" key="4">
    <source>
        <dbReference type="Proteomes" id="UP001628179"/>
    </source>
</evidence>
<feature type="compositionally biased region" description="Gly residues" evidence="1">
    <location>
        <begin position="1"/>
        <end position="11"/>
    </location>
</feature>
<dbReference type="Pfam" id="PF14420">
    <property type="entry name" value="Clr5"/>
    <property type="match status" value="1"/>
</dbReference>
<comment type="caution">
    <text evidence="3">The sequence shown here is derived from an EMBL/GenBank/DDBJ whole genome shotgun (WGS) entry which is preliminary data.</text>
</comment>
<feature type="domain" description="Clr5" evidence="2">
    <location>
        <begin position="18"/>
        <end position="67"/>
    </location>
</feature>
<evidence type="ECO:0000256" key="1">
    <source>
        <dbReference type="SAM" id="MobiDB-lite"/>
    </source>
</evidence>
<dbReference type="InterPro" id="IPR025676">
    <property type="entry name" value="Clr5_dom"/>
</dbReference>
<keyword evidence="4" id="KW-1185">Reference proteome</keyword>
<reference evidence="3 4" key="1">
    <citation type="submission" date="2024-09" db="EMBL/GenBank/DDBJ databases">
        <title>Itraconazole resistance in Madurella fahalii resulting from another homologue of gene encoding cytochrome P450 14-alpha sterol demethylase (CYP51).</title>
        <authorList>
            <person name="Yoshioka I."/>
            <person name="Fahal A.H."/>
            <person name="Kaneko S."/>
            <person name="Yaguchi T."/>
        </authorList>
    </citation>
    <scope>NUCLEOTIDE SEQUENCE [LARGE SCALE GENOMIC DNA]</scope>
    <source>
        <strain evidence="3 4">IFM 68171</strain>
    </source>
</reference>
<dbReference type="Gene3D" id="1.25.40.10">
    <property type="entry name" value="Tetratricopeptide repeat domain"/>
    <property type="match status" value="1"/>
</dbReference>